<gene>
    <name evidence="9" type="ORF">Pmani_024293</name>
</gene>
<keyword evidence="6" id="KW-0539">Nucleus</keyword>
<organism evidence="9 10">
    <name type="scientific">Petrolisthes manimaculis</name>
    <dbReference type="NCBI Taxonomy" id="1843537"/>
    <lineage>
        <taxon>Eukaryota</taxon>
        <taxon>Metazoa</taxon>
        <taxon>Ecdysozoa</taxon>
        <taxon>Arthropoda</taxon>
        <taxon>Crustacea</taxon>
        <taxon>Multicrustacea</taxon>
        <taxon>Malacostraca</taxon>
        <taxon>Eumalacostraca</taxon>
        <taxon>Eucarida</taxon>
        <taxon>Decapoda</taxon>
        <taxon>Pleocyemata</taxon>
        <taxon>Anomura</taxon>
        <taxon>Galatheoidea</taxon>
        <taxon>Porcellanidae</taxon>
        <taxon>Petrolisthes</taxon>
    </lineage>
</organism>
<dbReference type="GO" id="GO:0005634">
    <property type="term" value="C:nucleus"/>
    <property type="evidence" value="ECO:0007669"/>
    <property type="project" value="UniProtKB-SubCell"/>
</dbReference>
<evidence type="ECO:0000256" key="7">
    <source>
        <dbReference type="SAM" id="MobiDB-lite"/>
    </source>
</evidence>
<dbReference type="InterPro" id="IPR004827">
    <property type="entry name" value="bZIP"/>
</dbReference>
<dbReference type="GO" id="GO:0000981">
    <property type="term" value="F:DNA-binding transcription factor activity, RNA polymerase II-specific"/>
    <property type="evidence" value="ECO:0007669"/>
    <property type="project" value="TreeGrafter"/>
</dbReference>
<evidence type="ECO:0000256" key="5">
    <source>
        <dbReference type="ARBA" id="ARBA00023163"/>
    </source>
</evidence>
<keyword evidence="3" id="KW-0805">Transcription regulation</keyword>
<evidence type="ECO:0000256" key="1">
    <source>
        <dbReference type="ARBA" id="ARBA00004123"/>
    </source>
</evidence>
<dbReference type="InterPro" id="IPR040223">
    <property type="entry name" value="PAR_bZIP"/>
</dbReference>
<keyword evidence="10" id="KW-1185">Reference proteome</keyword>
<dbReference type="AlphaFoldDB" id="A0AAE1P8J0"/>
<dbReference type="CDD" id="cd14695">
    <property type="entry name" value="bZIP_HLF"/>
    <property type="match status" value="1"/>
</dbReference>
<dbReference type="SUPFAM" id="SSF57959">
    <property type="entry name" value="Leucine zipper domain"/>
    <property type="match status" value="1"/>
</dbReference>
<dbReference type="Proteomes" id="UP001292094">
    <property type="component" value="Unassembled WGS sequence"/>
</dbReference>
<comment type="subcellular location">
    <subcellularLocation>
        <location evidence="1">Nucleus</location>
    </subcellularLocation>
</comment>
<evidence type="ECO:0000313" key="9">
    <source>
        <dbReference type="EMBL" id="KAK4303718.1"/>
    </source>
</evidence>
<feature type="compositionally biased region" description="Acidic residues" evidence="7">
    <location>
        <begin position="253"/>
        <end position="263"/>
    </location>
</feature>
<evidence type="ECO:0000256" key="2">
    <source>
        <dbReference type="ARBA" id="ARBA00006079"/>
    </source>
</evidence>
<feature type="region of interest" description="Disordered" evidence="7">
    <location>
        <begin position="235"/>
        <end position="263"/>
    </location>
</feature>
<evidence type="ECO:0000313" key="10">
    <source>
        <dbReference type="Proteomes" id="UP001292094"/>
    </source>
</evidence>
<dbReference type="EMBL" id="JAWZYT010002542">
    <property type="protein sequence ID" value="KAK4303718.1"/>
    <property type="molecule type" value="Genomic_DNA"/>
</dbReference>
<evidence type="ECO:0000256" key="3">
    <source>
        <dbReference type="ARBA" id="ARBA00023015"/>
    </source>
</evidence>
<feature type="domain" description="BZIP" evidence="8">
    <location>
        <begin position="338"/>
        <end position="380"/>
    </location>
</feature>
<name>A0AAE1P8J0_9EUCA</name>
<dbReference type="SMART" id="SM00338">
    <property type="entry name" value="BRLZ"/>
    <property type="match status" value="1"/>
</dbReference>
<comment type="caution">
    <text evidence="9">The sequence shown here is derived from an EMBL/GenBank/DDBJ whole genome shotgun (WGS) entry which is preliminary data.</text>
</comment>
<dbReference type="PANTHER" id="PTHR11988:SF27">
    <property type="entry name" value="GH27708P"/>
    <property type="match status" value="1"/>
</dbReference>
<accession>A0AAE1P8J0</accession>
<evidence type="ECO:0000259" key="8">
    <source>
        <dbReference type="PROSITE" id="PS50217"/>
    </source>
</evidence>
<keyword evidence="5" id="KW-0804">Transcription</keyword>
<feature type="compositionally biased region" description="Low complexity" evidence="7">
    <location>
        <begin position="91"/>
        <end position="103"/>
    </location>
</feature>
<feature type="region of interest" description="Disordered" evidence="7">
    <location>
        <begin position="81"/>
        <end position="215"/>
    </location>
</feature>
<dbReference type="GO" id="GO:0000978">
    <property type="term" value="F:RNA polymerase II cis-regulatory region sequence-specific DNA binding"/>
    <property type="evidence" value="ECO:0007669"/>
    <property type="project" value="TreeGrafter"/>
</dbReference>
<dbReference type="PANTHER" id="PTHR11988">
    <property type="entry name" value="THYROTROPH EMBRYONIC FACTOR RELATED"/>
    <property type="match status" value="1"/>
</dbReference>
<feature type="compositionally biased region" description="Gly residues" evidence="7">
    <location>
        <begin position="104"/>
        <end position="119"/>
    </location>
</feature>
<keyword evidence="4" id="KW-0238">DNA-binding</keyword>
<feature type="compositionally biased region" description="Polar residues" evidence="7">
    <location>
        <begin position="241"/>
        <end position="250"/>
    </location>
</feature>
<protein>
    <recommendedName>
        <fullName evidence="8">BZIP domain-containing protein</fullName>
    </recommendedName>
</protein>
<dbReference type="Pfam" id="PF07716">
    <property type="entry name" value="bZIP_2"/>
    <property type="match status" value="1"/>
</dbReference>
<evidence type="ECO:0000256" key="4">
    <source>
        <dbReference type="ARBA" id="ARBA00023125"/>
    </source>
</evidence>
<dbReference type="FunFam" id="1.20.5.170:FF:000025">
    <property type="entry name" value="nuclear factor interleukin-3-regulated protein-like"/>
    <property type="match status" value="1"/>
</dbReference>
<dbReference type="Gene3D" id="1.20.5.170">
    <property type="match status" value="1"/>
</dbReference>
<feature type="compositionally biased region" description="Low complexity" evidence="7">
    <location>
        <begin position="193"/>
        <end position="213"/>
    </location>
</feature>
<evidence type="ECO:0000256" key="6">
    <source>
        <dbReference type="ARBA" id="ARBA00023242"/>
    </source>
</evidence>
<dbReference type="PROSITE" id="PS50217">
    <property type="entry name" value="BZIP"/>
    <property type="match status" value="1"/>
</dbReference>
<reference evidence="9" key="1">
    <citation type="submission" date="2023-11" db="EMBL/GenBank/DDBJ databases">
        <title>Genome assemblies of two species of porcelain crab, Petrolisthes cinctipes and Petrolisthes manimaculis (Anomura: Porcellanidae).</title>
        <authorList>
            <person name="Angst P."/>
        </authorList>
    </citation>
    <scope>NUCLEOTIDE SEQUENCE</scope>
    <source>
        <strain evidence="9">PB745_02</strain>
        <tissue evidence="9">Gill</tissue>
    </source>
</reference>
<sequence>MAAGQVCHRMLFATIGCVRLLGGKSGGSKEGEEKKDGAEWEQYNAGAAFLGPTLWDKTLTYDSDLKLEYMDLDEFLNENGIPIEEGGKGGPNARTSATAPSSGSSGGGGRGGGTSGPGQGPAPVVGGSSTAGDLGSIGMSPADPTTPQSPPPTAEVLVGTGMGAAPHMPSVPVPQSQAQPPMTVCPPTLSPLDYNSDDYCSSSPDDSDPNSPSLQVHEPEIRASLGRDLVRLNHPNKHLVRSSSTASINSDVRDDDDDDDDDDVLLGETYSTVIDFQVSPNDLALATVPGKNFDPRTRCFTEDELKPQPMIKKSRKQSHDVTDDPLLLRQFVPMEMKDDKYWARRRKNNLAAKRSRDARRLKENQIAMRANFLEKENNALSCVTPTSPIITSTRNVGLRVQLDKVARELDCLRTRLAKYE</sequence>
<proteinExistence type="inferred from homology"/>
<dbReference type="InterPro" id="IPR046347">
    <property type="entry name" value="bZIP_sf"/>
</dbReference>
<comment type="similarity">
    <text evidence="2">Belongs to the bZIP family. NFIL3 subfamily.</text>
</comment>